<evidence type="ECO:0000256" key="1">
    <source>
        <dbReference type="ARBA" id="ARBA00010928"/>
    </source>
</evidence>
<feature type="domain" description="Gfo/Idh/MocA-like oxidoreductase N-terminal" evidence="11">
    <location>
        <begin position="41"/>
        <end position="165"/>
    </location>
</feature>
<proteinExistence type="inferred from homology"/>
<sequence>MLGRGIKARLGSLNFDLSLSAGEGALDPKIPGLGVVQMALRWGIVSVGLISSDFTTVPGPLPRSDHQSDPGVLRVVAVAARELSRAQGFARKHGVPKAYGSPEELAKGPNVEVAYIGTQHPQHKASVLMSLAVGKAVLCEKPMGMNAPEVRKMVSEAQTQGLFLMEKVFFVPVAFHGAGFIVEDTVKGSCDMEPNSPSDLRQGTEWVAVDQKPGPKSRATSDTYALVLRVFNDRFLRRFVSLE</sequence>
<evidence type="ECO:0000256" key="8">
    <source>
        <dbReference type="ARBA" id="ARBA00043025"/>
    </source>
</evidence>
<dbReference type="Gene3D" id="3.40.50.720">
    <property type="entry name" value="NAD(P)-binding Rossmann-like Domain"/>
    <property type="match status" value="1"/>
</dbReference>
<dbReference type="GO" id="GO:0000166">
    <property type="term" value="F:nucleotide binding"/>
    <property type="evidence" value="ECO:0007669"/>
    <property type="project" value="InterPro"/>
</dbReference>
<keyword evidence="2" id="KW-0560">Oxidoreductase</keyword>
<dbReference type="EC" id="1.3.1.20" evidence="3"/>
<comment type="catalytic activity">
    <reaction evidence="10">
        <text>D-xylose + NADP(+) = D-xylono-1,5-lactone + NADPH + H(+)</text>
        <dbReference type="Rhea" id="RHEA:22000"/>
        <dbReference type="ChEBI" id="CHEBI:15378"/>
        <dbReference type="ChEBI" id="CHEBI:15867"/>
        <dbReference type="ChEBI" id="CHEBI:53455"/>
        <dbReference type="ChEBI" id="CHEBI:57783"/>
        <dbReference type="ChEBI" id="CHEBI:58349"/>
        <dbReference type="EC" id="1.1.1.179"/>
    </reaction>
</comment>
<evidence type="ECO:0000259" key="11">
    <source>
        <dbReference type="Pfam" id="PF01408"/>
    </source>
</evidence>
<dbReference type="Pfam" id="PF01408">
    <property type="entry name" value="GFO_IDH_MocA"/>
    <property type="match status" value="1"/>
</dbReference>
<dbReference type="GeneID" id="101713222"/>
<evidence type="ECO:0000256" key="2">
    <source>
        <dbReference type="ARBA" id="ARBA00023002"/>
    </source>
</evidence>
<evidence type="ECO:0000313" key="13">
    <source>
        <dbReference type="RefSeq" id="XP_021101385.1"/>
    </source>
</evidence>
<evidence type="ECO:0000313" key="12">
    <source>
        <dbReference type="Proteomes" id="UP000694906"/>
    </source>
</evidence>
<dbReference type="EC" id="1.1.1.179" evidence="4"/>
<dbReference type="PANTHER" id="PTHR22604">
    <property type="entry name" value="OXIDOREDUCTASES"/>
    <property type="match status" value="1"/>
</dbReference>
<evidence type="ECO:0000256" key="3">
    <source>
        <dbReference type="ARBA" id="ARBA00038853"/>
    </source>
</evidence>
<dbReference type="PANTHER" id="PTHR22604:SF105">
    <property type="entry name" value="TRANS-1,2-DIHYDROBENZENE-1,2-DIOL DEHYDROGENASE"/>
    <property type="match status" value="1"/>
</dbReference>
<keyword evidence="12" id="KW-1185">Reference proteome</keyword>
<organism evidence="12 13">
    <name type="scientific">Heterocephalus glaber</name>
    <name type="common">Naked mole rat</name>
    <dbReference type="NCBI Taxonomy" id="10181"/>
    <lineage>
        <taxon>Eukaryota</taxon>
        <taxon>Metazoa</taxon>
        <taxon>Chordata</taxon>
        <taxon>Craniata</taxon>
        <taxon>Vertebrata</taxon>
        <taxon>Euteleostomi</taxon>
        <taxon>Mammalia</taxon>
        <taxon>Eutheria</taxon>
        <taxon>Euarchontoglires</taxon>
        <taxon>Glires</taxon>
        <taxon>Rodentia</taxon>
        <taxon>Hystricomorpha</taxon>
        <taxon>Bathyergidae</taxon>
        <taxon>Heterocephalus</taxon>
    </lineage>
</organism>
<dbReference type="AlphaFoldDB" id="A0AAX6RWR6"/>
<dbReference type="CTD" id="27294"/>
<dbReference type="GO" id="GO:0047837">
    <property type="term" value="F:D-xylose 1-dehydrogenase (NADP+) activity"/>
    <property type="evidence" value="ECO:0007669"/>
    <property type="project" value="UniProtKB-EC"/>
</dbReference>
<dbReference type="GO" id="GO:0042843">
    <property type="term" value="P:D-xylose catabolic process"/>
    <property type="evidence" value="ECO:0007669"/>
    <property type="project" value="TreeGrafter"/>
</dbReference>
<dbReference type="RefSeq" id="XP_021101385.1">
    <property type="nucleotide sequence ID" value="XM_021245726.1"/>
</dbReference>
<evidence type="ECO:0000256" key="4">
    <source>
        <dbReference type="ARBA" id="ARBA00038984"/>
    </source>
</evidence>
<reference evidence="13" key="1">
    <citation type="submission" date="2025-08" db="UniProtKB">
        <authorList>
            <consortium name="RefSeq"/>
        </authorList>
    </citation>
    <scope>IDENTIFICATION</scope>
</reference>
<evidence type="ECO:0000256" key="9">
    <source>
        <dbReference type="ARBA" id="ARBA00047423"/>
    </source>
</evidence>
<protein>
    <recommendedName>
        <fullName evidence="5">Trans-1,2-dihydrobenzene-1,2-diol dehydrogenase</fullName>
        <ecNumber evidence="4">1.1.1.179</ecNumber>
        <ecNumber evidence="3">1.3.1.20</ecNumber>
    </recommendedName>
    <alternativeName>
        <fullName evidence="8">D-xylose 1-dehydrogenase</fullName>
    </alternativeName>
    <alternativeName>
        <fullName evidence="7">D-xylose-NADP dehydrogenase</fullName>
    </alternativeName>
    <alternativeName>
        <fullName evidence="6">Dimeric dihydrodiol dehydrogenase</fullName>
    </alternativeName>
</protein>
<accession>A0AAX6RWR6</accession>
<dbReference type="SUPFAM" id="SSF51735">
    <property type="entry name" value="NAD(P)-binding Rossmann-fold domains"/>
    <property type="match status" value="1"/>
</dbReference>
<dbReference type="InterPro" id="IPR036291">
    <property type="entry name" value="NAD(P)-bd_dom_sf"/>
</dbReference>
<comment type="similarity">
    <text evidence="1">Belongs to the Gfo/Idh/MocA family.</text>
</comment>
<dbReference type="GO" id="GO:0047115">
    <property type="term" value="F:trans-1,2-dihydrobenzene-1,2-diol dehydrogenase activity"/>
    <property type="evidence" value="ECO:0007669"/>
    <property type="project" value="UniProtKB-EC"/>
</dbReference>
<evidence type="ECO:0000256" key="10">
    <source>
        <dbReference type="ARBA" id="ARBA00049233"/>
    </source>
</evidence>
<dbReference type="InterPro" id="IPR050984">
    <property type="entry name" value="Gfo/Idh/MocA_domain"/>
</dbReference>
<gene>
    <name evidence="13" type="primary">Dhdh</name>
</gene>
<comment type="catalytic activity">
    <reaction evidence="9">
        <text>(1R,2R)-1,2-dihydrobenzene-1,2-diol + NADP(+) = catechol + NADPH + H(+)</text>
        <dbReference type="Rhea" id="RHEA:16729"/>
        <dbReference type="ChEBI" id="CHEBI:10702"/>
        <dbReference type="ChEBI" id="CHEBI:15378"/>
        <dbReference type="ChEBI" id="CHEBI:18135"/>
        <dbReference type="ChEBI" id="CHEBI:57783"/>
        <dbReference type="ChEBI" id="CHEBI:58349"/>
        <dbReference type="EC" id="1.3.1.20"/>
    </reaction>
</comment>
<evidence type="ECO:0000256" key="5">
    <source>
        <dbReference type="ARBA" id="ARBA00040603"/>
    </source>
</evidence>
<evidence type="ECO:0000256" key="7">
    <source>
        <dbReference type="ARBA" id="ARBA00042988"/>
    </source>
</evidence>
<dbReference type="Proteomes" id="UP000694906">
    <property type="component" value="Unplaced"/>
</dbReference>
<name>A0AAX6RWR6_HETGA</name>
<evidence type="ECO:0000256" key="6">
    <source>
        <dbReference type="ARBA" id="ARBA00042926"/>
    </source>
</evidence>
<dbReference type="InterPro" id="IPR000683">
    <property type="entry name" value="Gfo/Idh/MocA-like_OxRdtase_N"/>
</dbReference>